<dbReference type="Proteomes" id="UP000642070">
    <property type="component" value="Unassembled WGS sequence"/>
</dbReference>
<gene>
    <name evidence="3" type="ORF">GCM10007977_032830</name>
</gene>
<dbReference type="SUPFAM" id="SSF52540">
    <property type="entry name" value="P-loop containing nucleoside triphosphate hydrolases"/>
    <property type="match status" value="1"/>
</dbReference>
<dbReference type="GO" id="GO:0005524">
    <property type="term" value="F:ATP binding"/>
    <property type="evidence" value="ECO:0007669"/>
    <property type="project" value="InterPro"/>
</dbReference>
<feature type="domain" description="ATPase AAA-type core" evidence="2">
    <location>
        <begin position="35"/>
        <end position="171"/>
    </location>
</feature>
<evidence type="ECO:0000259" key="2">
    <source>
        <dbReference type="Pfam" id="PF00004"/>
    </source>
</evidence>
<evidence type="ECO:0000313" key="4">
    <source>
        <dbReference type="Proteomes" id="UP000642070"/>
    </source>
</evidence>
<dbReference type="RefSeq" id="WP_190250699.1">
    <property type="nucleotide sequence ID" value="NZ_BMPI01000014.1"/>
</dbReference>
<keyword evidence="4" id="KW-1185">Reference proteome</keyword>
<organism evidence="3 4">
    <name type="scientific">Dactylosporangium sucinum</name>
    <dbReference type="NCBI Taxonomy" id="1424081"/>
    <lineage>
        <taxon>Bacteria</taxon>
        <taxon>Bacillati</taxon>
        <taxon>Actinomycetota</taxon>
        <taxon>Actinomycetes</taxon>
        <taxon>Micromonosporales</taxon>
        <taxon>Micromonosporaceae</taxon>
        <taxon>Dactylosporangium</taxon>
    </lineage>
</organism>
<dbReference type="PANTHER" id="PTHR32429">
    <property type="match status" value="1"/>
</dbReference>
<name>A0A917TMW0_9ACTN</name>
<comment type="caution">
    <text evidence="3">The sequence shown here is derived from an EMBL/GenBank/DDBJ whole genome shotgun (WGS) entry which is preliminary data.</text>
</comment>
<evidence type="ECO:0000313" key="3">
    <source>
        <dbReference type="EMBL" id="GGM28986.1"/>
    </source>
</evidence>
<dbReference type="GO" id="GO:0016887">
    <property type="term" value="F:ATP hydrolysis activity"/>
    <property type="evidence" value="ECO:0007669"/>
    <property type="project" value="InterPro"/>
</dbReference>
<dbReference type="EMBL" id="BMPI01000014">
    <property type="protein sequence ID" value="GGM28986.1"/>
    <property type="molecule type" value="Genomic_DNA"/>
</dbReference>
<sequence length="278" mass="30783">MTQQPSVPGRFLSEVSRHLTLSFTDIPDHPLILGIFGPPGEGKTFQLRAVLAELRVHSTTINAADLESDRAGQPGKMLLEQYVVAARDIERGVPTVMVINDIDTTVGEWEKHTGTINHQQLLAQLMHLADSPAHIPRIGPVRRVPVIVTGNDFTKLYAPLRRPGRMKAMAWLPTIDEKHAVLGAMFAGIASEQTIKELAEQYHRMPVAFFAQLKVEALGLMATTVLRDLTDYEEVVRHPARYARYIMAASAADSIDMLALAADLVRNGDAVHRQYLEP</sequence>
<reference evidence="3" key="2">
    <citation type="submission" date="2020-09" db="EMBL/GenBank/DDBJ databases">
        <authorList>
            <person name="Sun Q."/>
            <person name="Ohkuma M."/>
        </authorList>
    </citation>
    <scope>NUCLEOTIDE SEQUENCE</scope>
    <source>
        <strain evidence="3">JCM 19831</strain>
    </source>
</reference>
<protein>
    <recommendedName>
        <fullName evidence="2">ATPase AAA-type core domain-containing protein</fullName>
    </recommendedName>
</protein>
<dbReference type="AlphaFoldDB" id="A0A917TMW0"/>
<dbReference type="Gene3D" id="3.40.50.300">
    <property type="entry name" value="P-loop containing nucleotide triphosphate hydrolases"/>
    <property type="match status" value="1"/>
</dbReference>
<accession>A0A917TMW0</accession>
<dbReference type="InterPro" id="IPR027417">
    <property type="entry name" value="P-loop_NTPase"/>
</dbReference>
<evidence type="ECO:0000256" key="1">
    <source>
        <dbReference type="ARBA" id="ARBA00025781"/>
    </source>
</evidence>
<comment type="similarity">
    <text evidence="1">Belongs to the RuBisCO activase family.</text>
</comment>
<reference evidence="3" key="1">
    <citation type="journal article" date="2014" name="Int. J. Syst. Evol. Microbiol.">
        <title>Complete genome sequence of Corynebacterium casei LMG S-19264T (=DSM 44701T), isolated from a smear-ripened cheese.</title>
        <authorList>
            <consortium name="US DOE Joint Genome Institute (JGI-PGF)"/>
            <person name="Walter F."/>
            <person name="Albersmeier A."/>
            <person name="Kalinowski J."/>
            <person name="Ruckert C."/>
        </authorList>
    </citation>
    <scope>NUCLEOTIDE SEQUENCE</scope>
    <source>
        <strain evidence="3">JCM 19831</strain>
    </source>
</reference>
<dbReference type="InterPro" id="IPR003959">
    <property type="entry name" value="ATPase_AAA_core"/>
</dbReference>
<dbReference type="Pfam" id="PF00004">
    <property type="entry name" value="AAA"/>
    <property type="match status" value="1"/>
</dbReference>
<proteinExistence type="inferred from homology"/>
<dbReference type="InterPro" id="IPR044960">
    <property type="entry name" value="RCA-like"/>
</dbReference>
<dbReference type="PANTHER" id="PTHR32429:SF11">
    <property type="entry name" value="RIBULOSE BISPHOSPHATE CARBOXYLASE_OXYGENASE ACTIVASE, CHLOROPLASTIC"/>
    <property type="match status" value="1"/>
</dbReference>